<keyword evidence="3" id="KW-1185">Reference proteome</keyword>
<gene>
    <name evidence="2" type="ORF">M9Y10_014100</name>
</gene>
<reference evidence="2 3" key="1">
    <citation type="submission" date="2024-04" db="EMBL/GenBank/DDBJ databases">
        <title>Tritrichomonas musculus Genome.</title>
        <authorList>
            <person name="Alves-Ferreira E."/>
            <person name="Grigg M."/>
            <person name="Lorenzi H."/>
            <person name="Galac M."/>
        </authorList>
    </citation>
    <scope>NUCLEOTIDE SEQUENCE [LARGE SCALE GENOMIC DNA]</scope>
    <source>
        <strain evidence="2 3">EAF2021</strain>
    </source>
</reference>
<name>A0ABR2KYN4_9EUKA</name>
<dbReference type="Proteomes" id="UP001470230">
    <property type="component" value="Unassembled WGS sequence"/>
</dbReference>
<evidence type="ECO:0000313" key="3">
    <source>
        <dbReference type="Proteomes" id="UP001470230"/>
    </source>
</evidence>
<keyword evidence="1" id="KW-0175">Coiled coil</keyword>
<evidence type="ECO:0000313" key="2">
    <source>
        <dbReference type="EMBL" id="KAK8896205.1"/>
    </source>
</evidence>
<accession>A0ABR2KYN4</accession>
<feature type="coiled-coil region" evidence="1">
    <location>
        <begin position="24"/>
        <end position="54"/>
    </location>
</feature>
<protein>
    <submittedName>
        <fullName evidence="2">Uncharacterized protein</fullName>
    </submittedName>
</protein>
<organism evidence="2 3">
    <name type="scientific">Tritrichomonas musculus</name>
    <dbReference type="NCBI Taxonomy" id="1915356"/>
    <lineage>
        <taxon>Eukaryota</taxon>
        <taxon>Metamonada</taxon>
        <taxon>Parabasalia</taxon>
        <taxon>Tritrichomonadida</taxon>
        <taxon>Tritrichomonadidae</taxon>
        <taxon>Tritrichomonas</taxon>
    </lineage>
</organism>
<comment type="caution">
    <text evidence="2">The sequence shown here is derived from an EMBL/GenBank/DDBJ whole genome shotgun (WGS) entry which is preliminary data.</text>
</comment>
<proteinExistence type="predicted"/>
<dbReference type="EMBL" id="JAPFFF010000002">
    <property type="protein sequence ID" value="KAK8896205.1"/>
    <property type="molecule type" value="Genomic_DNA"/>
</dbReference>
<evidence type="ECO:0000256" key="1">
    <source>
        <dbReference type="SAM" id="Coils"/>
    </source>
</evidence>
<sequence>MSSKERTRLISDVVSKGQEILDIIKKVTNDEKELEKTKKELSEFEHKIVTSQDLITSQDREKISEMTKKIQDLERSIHENKWSANIKGSSFGRTVCELDCCVDHHDCHMTIYSDT</sequence>